<protein>
    <submittedName>
        <fullName evidence="3">Uncharacterized protein</fullName>
    </submittedName>
</protein>
<proteinExistence type="predicted"/>
<evidence type="ECO:0000313" key="3">
    <source>
        <dbReference type="EMBL" id="CAI5778502.1"/>
    </source>
</evidence>
<sequence length="234" mass="25354">MNAAVEHPIGSLGRRSRKARRGEGCSTQQHLAVRGWQERFRLSRARLLRPGRGSASLGALISARAGRQCGNSARRAPLLAESAGSLGALISSARAGPGMRLALRKKTGGSAARCSRESRESLGALISARRPSAYLASPQTARPSYLEVQHGSRRADLRVAMGARHAAAPQQRQCWGWALLHLFLQTPGEGHLFSSSAFWIGFILNKVIAAFLLLCLFLRKQHGKMNPSQHYGSE</sequence>
<accession>A0AA35KHN1</accession>
<keyword evidence="2" id="KW-1133">Transmembrane helix</keyword>
<evidence type="ECO:0000256" key="1">
    <source>
        <dbReference type="SAM" id="MobiDB-lite"/>
    </source>
</evidence>
<evidence type="ECO:0000313" key="4">
    <source>
        <dbReference type="Proteomes" id="UP001178461"/>
    </source>
</evidence>
<dbReference type="EMBL" id="OX395131">
    <property type="protein sequence ID" value="CAI5778502.1"/>
    <property type="molecule type" value="Genomic_DNA"/>
</dbReference>
<organism evidence="3 4">
    <name type="scientific">Podarcis lilfordi</name>
    <name type="common">Lilford's wall lizard</name>
    <dbReference type="NCBI Taxonomy" id="74358"/>
    <lineage>
        <taxon>Eukaryota</taxon>
        <taxon>Metazoa</taxon>
        <taxon>Chordata</taxon>
        <taxon>Craniata</taxon>
        <taxon>Vertebrata</taxon>
        <taxon>Euteleostomi</taxon>
        <taxon>Lepidosauria</taxon>
        <taxon>Squamata</taxon>
        <taxon>Bifurcata</taxon>
        <taxon>Unidentata</taxon>
        <taxon>Episquamata</taxon>
        <taxon>Laterata</taxon>
        <taxon>Lacertibaenia</taxon>
        <taxon>Lacertidae</taxon>
        <taxon>Podarcis</taxon>
    </lineage>
</organism>
<reference evidence="3" key="1">
    <citation type="submission" date="2022-12" db="EMBL/GenBank/DDBJ databases">
        <authorList>
            <person name="Alioto T."/>
            <person name="Alioto T."/>
            <person name="Gomez Garrido J."/>
        </authorList>
    </citation>
    <scope>NUCLEOTIDE SEQUENCE</scope>
</reference>
<dbReference type="AlphaFoldDB" id="A0AA35KHN1"/>
<feature type="transmembrane region" description="Helical" evidence="2">
    <location>
        <begin position="197"/>
        <end position="218"/>
    </location>
</feature>
<keyword evidence="2" id="KW-0472">Membrane</keyword>
<gene>
    <name evidence="3" type="ORF">PODLI_1B025360</name>
</gene>
<name>A0AA35KHN1_9SAUR</name>
<keyword evidence="2" id="KW-0812">Transmembrane</keyword>
<keyword evidence="4" id="KW-1185">Reference proteome</keyword>
<evidence type="ECO:0000256" key="2">
    <source>
        <dbReference type="SAM" id="Phobius"/>
    </source>
</evidence>
<feature type="region of interest" description="Disordered" evidence="1">
    <location>
        <begin position="1"/>
        <end position="25"/>
    </location>
</feature>
<dbReference type="Proteomes" id="UP001178461">
    <property type="component" value="Chromosome 6"/>
</dbReference>